<evidence type="ECO:0000256" key="4">
    <source>
        <dbReference type="ARBA" id="ARBA00022685"/>
    </source>
</evidence>
<protein>
    <recommendedName>
        <fullName evidence="7">Progonadoliberin</fullName>
    </recommendedName>
    <component>
        <recommendedName>
            <fullName evidence="7">Gonadoliberin</fullName>
        </recommendedName>
        <alternativeName>
            <fullName evidence="7">Gonadotropin-releasing hormone</fullName>
            <shortName evidence="7">GnRH</shortName>
        </alternativeName>
        <alternativeName>
            <fullName evidence="7">Luliberin</fullName>
        </alternativeName>
        <alternativeName>
            <fullName evidence="7">Luteinizing hormone-releasing hormone</fullName>
            <shortName evidence="7">LH-RH</shortName>
        </alternativeName>
    </component>
    <component>
        <recommendedName>
            <fullName evidence="7">GnRH-associated peptide</fullName>
        </recommendedName>
        <alternativeName>
            <fullName evidence="7">GnRH-associated peptide</fullName>
        </alternativeName>
    </component>
</protein>
<sequence length="85" mass="9645">MASPRSLLFLFVVLAVSTHLSKAQHWSHGWYPGGKREIDLPHTPEASEEIESCSGEECTYLRSPRKTILNTLLADLLARRLQKKK</sequence>
<dbReference type="InterPro" id="IPR002012">
    <property type="entry name" value="GnRH"/>
</dbReference>
<keyword evidence="10" id="KW-1185">Reference proteome</keyword>
<keyword evidence="8" id="KW-0732">Signal</keyword>
<dbReference type="AlphaFoldDB" id="A0A8D0GZK5"/>
<dbReference type="InterPro" id="IPR019792">
    <property type="entry name" value="Gonadoliberin"/>
</dbReference>
<feature type="signal peptide" evidence="8">
    <location>
        <begin position="1"/>
        <end position="23"/>
    </location>
</feature>
<proteinExistence type="inferred from homology"/>
<dbReference type="GO" id="GO:0005179">
    <property type="term" value="F:hormone activity"/>
    <property type="evidence" value="ECO:0007669"/>
    <property type="project" value="UniProtKB-KW"/>
</dbReference>
<evidence type="ECO:0000256" key="7">
    <source>
        <dbReference type="RuleBase" id="RU000635"/>
    </source>
</evidence>
<comment type="function">
    <text evidence="7">Stimulates the secretion of gonadotropins.</text>
</comment>
<reference evidence="9" key="2">
    <citation type="submission" date="2025-09" db="UniProtKB">
        <authorList>
            <consortium name="Ensembl"/>
        </authorList>
    </citation>
    <scope>IDENTIFICATION</scope>
</reference>
<dbReference type="OMA" id="CAQHWSH"/>
<keyword evidence="6 7" id="KW-0027">Amidation</keyword>
<accession>A0A8D0GZK5</accession>
<evidence type="ECO:0000256" key="3">
    <source>
        <dbReference type="ARBA" id="ARBA00022525"/>
    </source>
</evidence>
<evidence type="ECO:0000256" key="8">
    <source>
        <dbReference type="SAM" id="SignalP"/>
    </source>
</evidence>
<reference evidence="9" key="1">
    <citation type="submission" date="2025-08" db="UniProtKB">
        <authorList>
            <consortium name="Ensembl"/>
        </authorList>
    </citation>
    <scope>IDENTIFICATION</scope>
</reference>
<evidence type="ECO:0000256" key="6">
    <source>
        <dbReference type="ARBA" id="ARBA00022815"/>
    </source>
</evidence>
<dbReference type="PROSITE" id="PS00473">
    <property type="entry name" value="GNRH"/>
    <property type="match status" value="1"/>
</dbReference>
<keyword evidence="4" id="KW-0165">Cleavage on pair of basic residues</keyword>
<feature type="chain" id="PRO_5034435609" description="Progonadoliberin" evidence="8">
    <location>
        <begin position="24"/>
        <end position="85"/>
    </location>
</feature>
<evidence type="ECO:0000256" key="2">
    <source>
        <dbReference type="ARBA" id="ARBA00010968"/>
    </source>
</evidence>
<dbReference type="PANTHER" id="PTHR10522">
    <property type="entry name" value="GONADOLIBERIN"/>
    <property type="match status" value="1"/>
</dbReference>
<dbReference type="Ensembl" id="ENSSPUT00000013181.1">
    <property type="protein sequence ID" value="ENSSPUP00000012364.1"/>
    <property type="gene ID" value="ENSSPUG00000009488.1"/>
</dbReference>
<dbReference type="Pfam" id="PF00446">
    <property type="entry name" value="GnRH"/>
    <property type="match status" value="1"/>
</dbReference>
<dbReference type="PANTHER" id="PTHR10522:SF5">
    <property type="entry name" value="PREPROGONADOTROPIN-RELEASING HORMONE 2"/>
    <property type="match status" value="1"/>
</dbReference>
<keyword evidence="5 7" id="KW-0372">Hormone</keyword>
<organism evidence="9 10">
    <name type="scientific">Sphenodon punctatus</name>
    <name type="common">Tuatara</name>
    <name type="synonym">Hatteria punctata</name>
    <dbReference type="NCBI Taxonomy" id="8508"/>
    <lineage>
        <taxon>Eukaryota</taxon>
        <taxon>Metazoa</taxon>
        <taxon>Chordata</taxon>
        <taxon>Craniata</taxon>
        <taxon>Vertebrata</taxon>
        <taxon>Euteleostomi</taxon>
        <taxon>Lepidosauria</taxon>
        <taxon>Sphenodontia</taxon>
        <taxon>Sphenodontidae</taxon>
        <taxon>Sphenodon</taxon>
    </lineage>
</organism>
<evidence type="ECO:0000313" key="10">
    <source>
        <dbReference type="Proteomes" id="UP000694392"/>
    </source>
</evidence>
<evidence type="ECO:0000313" key="9">
    <source>
        <dbReference type="Ensembl" id="ENSSPUP00000012364.1"/>
    </source>
</evidence>
<dbReference type="GeneTree" id="ENSGT00390000015020"/>
<keyword evidence="3" id="KW-0964">Secreted</keyword>
<name>A0A8D0GZK5_SPHPU</name>
<comment type="subcellular location">
    <subcellularLocation>
        <location evidence="1 7">Secreted</location>
    </subcellularLocation>
</comment>
<dbReference type="GO" id="GO:0005576">
    <property type="term" value="C:extracellular region"/>
    <property type="evidence" value="ECO:0007669"/>
    <property type="project" value="UniProtKB-SubCell"/>
</dbReference>
<evidence type="ECO:0000256" key="5">
    <source>
        <dbReference type="ARBA" id="ARBA00022702"/>
    </source>
</evidence>
<dbReference type="Proteomes" id="UP000694392">
    <property type="component" value="Unplaced"/>
</dbReference>
<comment type="similarity">
    <text evidence="2 7">Belongs to the GnRH family.</text>
</comment>
<evidence type="ECO:0000256" key="1">
    <source>
        <dbReference type="ARBA" id="ARBA00004613"/>
    </source>
</evidence>